<dbReference type="Gene3D" id="3.30.70.100">
    <property type="match status" value="1"/>
</dbReference>
<dbReference type="KEGG" id="sfic:EIZ62_13565"/>
<dbReference type="EMBL" id="CP034279">
    <property type="protein sequence ID" value="QGV79167.1"/>
    <property type="molecule type" value="Genomic_DNA"/>
</dbReference>
<accession>A0A6I6FDU2</accession>
<dbReference type="AlphaFoldDB" id="A0A6I6FDU2"/>
<evidence type="ECO:0000313" key="2">
    <source>
        <dbReference type="Proteomes" id="UP000422572"/>
    </source>
</evidence>
<name>A0A6I6FDU2_9ACTN</name>
<proteinExistence type="predicted"/>
<dbReference type="Proteomes" id="UP000422572">
    <property type="component" value="Chromosome"/>
</dbReference>
<reference evidence="1 2" key="1">
    <citation type="submission" date="2018-12" db="EMBL/GenBank/DDBJ databases">
        <title>Complete genome sequence of Streptomyces ficellus NRRL8067, the producer of ficellomycin, feldamycin and nojirimycin.</title>
        <authorList>
            <person name="Zhang H."/>
            <person name="Yue R."/>
            <person name="Liu Y."/>
            <person name="Li M."/>
            <person name="Mu H."/>
            <person name="Zhang J."/>
        </authorList>
    </citation>
    <scope>NUCLEOTIDE SEQUENCE [LARGE SCALE GENOMIC DNA]</scope>
    <source>
        <strain evidence="1 2">NRRL 8067</strain>
    </source>
</reference>
<dbReference type="RefSeq" id="WP_156692923.1">
    <property type="nucleotide sequence ID" value="NZ_CP034279.1"/>
</dbReference>
<sequence length="205" mass="21763">MFVRTTYATGDPAKLDGAVRALTTEGREQLAAEPGYRGAGLFMDRETGKLMTGTWWEDEEALRGSADRMSEVRARMLSGFAATVTVDNWEAVVGARPEGPPGEDARFRLTRLEFAPADAGLLVDAFQNDALPRLRGLPGYLGGSLLIDRSGGRAMAGAIHADGDALAASRGPAAEVRGAATGKARATVRALEEFRVAMLETRPPS</sequence>
<organism evidence="1 2">
    <name type="scientific">Streptomyces ficellus</name>
    <dbReference type="NCBI Taxonomy" id="1977088"/>
    <lineage>
        <taxon>Bacteria</taxon>
        <taxon>Bacillati</taxon>
        <taxon>Actinomycetota</taxon>
        <taxon>Actinomycetes</taxon>
        <taxon>Kitasatosporales</taxon>
        <taxon>Streptomycetaceae</taxon>
        <taxon>Streptomyces</taxon>
    </lineage>
</organism>
<evidence type="ECO:0000313" key="1">
    <source>
        <dbReference type="EMBL" id="QGV79167.1"/>
    </source>
</evidence>
<evidence type="ECO:0008006" key="3">
    <source>
        <dbReference type="Google" id="ProtNLM"/>
    </source>
</evidence>
<protein>
    <recommendedName>
        <fullName evidence="3">ABM domain-containing protein</fullName>
    </recommendedName>
</protein>
<gene>
    <name evidence="1" type="ORF">EIZ62_13565</name>
</gene>
<dbReference type="SUPFAM" id="SSF54909">
    <property type="entry name" value="Dimeric alpha+beta barrel"/>
    <property type="match status" value="1"/>
</dbReference>
<dbReference type="OrthoDB" id="5182530at2"/>
<dbReference type="InterPro" id="IPR011008">
    <property type="entry name" value="Dimeric_a/b-barrel"/>
</dbReference>
<keyword evidence="2" id="KW-1185">Reference proteome</keyword>